<accession>A0A3M4LNT5</accession>
<evidence type="ECO:0000256" key="1">
    <source>
        <dbReference type="SAM" id="MobiDB-lite"/>
    </source>
</evidence>
<dbReference type="PANTHER" id="PTHR43312:SF1">
    <property type="entry name" value="NADP-DEPENDENT OXIDOREDUCTASE DOMAIN-CONTAINING PROTEIN"/>
    <property type="match status" value="1"/>
</dbReference>
<name>A0A3M4LNT5_PSECI</name>
<dbReference type="EMBL" id="RBRE01000079">
    <property type="protein sequence ID" value="RMQ42661.1"/>
    <property type="molecule type" value="Genomic_DNA"/>
</dbReference>
<dbReference type="InterPro" id="IPR053135">
    <property type="entry name" value="AKR2_Oxidoreductase"/>
</dbReference>
<gene>
    <name evidence="3" type="ORF">ALQ04_100530</name>
</gene>
<dbReference type="InterPro" id="IPR006311">
    <property type="entry name" value="TAT_signal"/>
</dbReference>
<feature type="region of interest" description="Disordered" evidence="1">
    <location>
        <begin position="57"/>
        <end position="76"/>
    </location>
</feature>
<evidence type="ECO:0000313" key="3">
    <source>
        <dbReference type="EMBL" id="RMQ42661.1"/>
    </source>
</evidence>
<sequence length="355" mass="38794">MGGVSKQAAHYTEDVEAVGRRTNQENAMNSSTRFTRRRLLTLAAGTAAALAFDTAAANDKPPTIPSPSSPSALPSRLTHEGMTMLTRAIPSSNEPLPVIGLGTYRGFDVATSSPAYKQLRPVLDALFTAGGSVIDSSPMYGRAEQTTGELLSIHEPRSPAFLATKVWTRGRKEGIAQMEESFRLLQTERIDLMQIHNLLDWKAHLPTLREWKEQGRIRYIGISHYTSSAYDEVEAVLKAEPLDFLQINYALDDRSAEKRLLPLCRERGVAVICNRPFGGGGLLSRLKEKPLPGWAGQVEVNSWPQLALKFLLAHSAVTCVIPGTGNPRYMAENAGAGFGPMLTDAQRQQLIDLVG</sequence>
<dbReference type="PROSITE" id="PS51318">
    <property type="entry name" value="TAT"/>
    <property type="match status" value="1"/>
</dbReference>
<proteinExistence type="predicted"/>
<protein>
    <submittedName>
        <fullName evidence="3">Aldo/keto reductase, diketogulonate reductase</fullName>
    </submittedName>
</protein>
<dbReference type="Proteomes" id="UP000277236">
    <property type="component" value="Unassembled WGS sequence"/>
</dbReference>
<reference evidence="3 4" key="1">
    <citation type="submission" date="2018-08" db="EMBL/GenBank/DDBJ databases">
        <title>Recombination of ecologically and evolutionarily significant loci maintains genetic cohesion in the Pseudomonas syringae species complex.</title>
        <authorList>
            <person name="Dillon M."/>
            <person name="Thakur S."/>
            <person name="Almeida R.N.D."/>
            <person name="Weir B.S."/>
            <person name="Guttman D.S."/>
        </authorList>
    </citation>
    <scope>NUCLEOTIDE SEQUENCE [LARGE SCALE GENOMIC DNA]</scope>
    <source>
        <strain evidence="3 4">ICMP 3353</strain>
    </source>
</reference>
<dbReference type="CDD" id="cd19095">
    <property type="entry name" value="AKR_PA4992-like"/>
    <property type="match status" value="1"/>
</dbReference>
<dbReference type="SUPFAM" id="SSF51430">
    <property type="entry name" value="NAD(P)-linked oxidoreductase"/>
    <property type="match status" value="1"/>
</dbReference>
<dbReference type="InterPro" id="IPR036812">
    <property type="entry name" value="NAD(P)_OxRdtase_dom_sf"/>
</dbReference>
<dbReference type="AlphaFoldDB" id="A0A3M4LNT5"/>
<organism evidence="3 4">
    <name type="scientific">Pseudomonas cichorii</name>
    <dbReference type="NCBI Taxonomy" id="36746"/>
    <lineage>
        <taxon>Bacteria</taxon>
        <taxon>Pseudomonadati</taxon>
        <taxon>Pseudomonadota</taxon>
        <taxon>Gammaproteobacteria</taxon>
        <taxon>Pseudomonadales</taxon>
        <taxon>Pseudomonadaceae</taxon>
        <taxon>Pseudomonas</taxon>
    </lineage>
</organism>
<dbReference type="InterPro" id="IPR023210">
    <property type="entry name" value="NADP_OxRdtase_dom"/>
</dbReference>
<dbReference type="Pfam" id="PF00248">
    <property type="entry name" value="Aldo_ket_red"/>
    <property type="match status" value="1"/>
</dbReference>
<evidence type="ECO:0000313" key="4">
    <source>
        <dbReference type="Proteomes" id="UP000277236"/>
    </source>
</evidence>
<dbReference type="PANTHER" id="PTHR43312">
    <property type="entry name" value="D-THREO-ALDOSE 1-DEHYDROGENASE"/>
    <property type="match status" value="1"/>
</dbReference>
<evidence type="ECO:0000259" key="2">
    <source>
        <dbReference type="Pfam" id="PF00248"/>
    </source>
</evidence>
<dbReference type="Gene3D" id="3.20.20.100">
    <property type="entry name" value="NADP-dependent oxidoreductase domain"/>
    <property type="match status" value="1"/>
</dbReference>
<feature type="domain" description="NADP-dependent oxidoreductase" evidence="2">
    <location>
        <begin position="99"/>
        <end position="337"/>
    </location>
</feature>
<comment type="caution">
    <text evidence="3">The sequence shown here is derived from an EMBL/GenBank/DDBJ whole genome shotgun (WGS) entry which is preliminary data.</text>
</comment>